<sequence>MLMEHDANAHELLNEATEWLQYARNVTQMLAELVHESDSVDCARLSMTLEAIGAMTHRGIRCAAEARGRMHVGETVR</sequence>
<dbReference type="EMBL" id="CP017480">
    <property type="protein sequence ID" value="APG04856.1"/>
    <property type="molecule type" value="Genomic_DNA"/>
</dbReference>
<gene>
    <name evidence="1" type="ORF">BJI69_13780</name>
</gene>
<evidence type="ECO:0000313" key="1">
    <source>
        <dbReference type="EMBL" id="APG04856.1"/>
    </source>
</evidence>
<name>A0A0G9HLG3_9GAMM</name>
<reference evidence="2" key="1">
    <citation type="submission" date="2016-09" db="EMBL/GenBank/DDBJ databases">
        <authorList>
            <person name="Lysoe E."/>
        </authorList>
    </citation>
    <scope>NUCLEOTIDE SEQUENCE [LARGE SCALE GENOMIC DNA]</scope>
    <source>
        <strain evidence="2">LJ96T</strain>
    </source>
</reference>
<evidence type="ECO:0000313" key="2">
    <source>
        <dbReference type="Proteomes" id="UP000182987"/>
    </source>
</evidence>
<dbReference type="Proteomes" id="UP000182987">
    <property type="component" value="Chromosome"/>
</dbReference>
<accession>A0A0G9HLG3</accession>
<dbReference type="AlphaFoldDB" id="A0A0G9HLG3"/>
<dbReference type="PATRIC" id="fig|1440763.5.peg.3094"/>
<keyword evidence="2" id="KW-1185">Reference proteome</keyword>
<dbReference type="KEGG" id="lrz:BJI69_13780"/>
<proteinExistence type="predicted"/>
<protein>
    <submittedName>
        <fullName evidence="1">Uncharacterized protein</fullName>
    </submittedName>
</protein>
<organism evidence="1 2">
    <name type="scientific">Luteibacter rhizovicinus DSM 16549</name>
    <dbReference type="NCBI Taxonomy" id="1440763"/>
    <lineage>
        <taxon>Bacteria</taxon>
        <taxon>Pseudomonadati</taxon>
        <taxon>Pseudomonadota</taxon>
        <taxon>Gammaproteobacteria</taxon>
        <taxon>Lysobacterales</taxon>
        <taxon>Rhodanobacteraceae</taxon>
        <taxon>Luteibacter</taxon>
    </lineage>
</organism>